<comment type="caution">
    <text evidence="1">The sequence shown here is derived from an EMBL/GenBank/DDBJ whole genome shotgun (WGS) entry which is preliminary data.</text>
</comment>
<dbReference type="Proteomes" id="UP000004471">
    <property type="component" value="Unassembled WGS sequence"/>
</dbReference>
<sequence length="45" mass="4636">TTHQIAAAIQAVTINEGAINESLGLLLRQVQIAAGDTGTAYVQLT</sequence>
<feature type="non-terminal residue" evidence="1">
    <location>
        <position position="45"/>
    </location>
</feature>
<name>F3FZ54_PSESX</name>
<protein>
    <submittedName>
        <fullName evidence="1">Uncharacterized protein</fullName>
    </submittedName>
</protein>
<organism evidence="1 2">
    <name type="scientific">Pseudomonas syringae pv. japonica str. M301072</name>
    <dbReference type="NCBI Taxonomy" id="629262"/>
    <lineage>
        <taxon>Bacteria</taxon>
        <taxon>Pseudomonadati</taxon>
        <taxon>Pseudomonadota</taxon>
        <taxon>Gammaproteobacteria</taxon>
        <taxon>Pseudomonadales</taxon>
        <taxon>Pseudomonadaceae</taxon>
        <taxon>Pseudomonas</taxon>
        <taxon>Pseudomonas syringae</taxon>
    </lineage>
</organism>
<accession>F3FZ54</accession>
<dbReference type="EMBL" id="AEAH01003691">
    <property type="protein sequence ID" value="EGH35496.1"/>
    <property type="molecule type" value="Genomic_DNA"/>
</dbReference>
<evidence type="ECO:0000313" key="1">
    <source>
        <dbReference type="EMBL" id="EGH35496.1"/>
    </source>
</evidence>
<gene>
    <name evidence="1" type="ORF">PSYJA_43366</name>
</gene>
<reference evidence="1 2" key="1">
    <citation type="journal article" date="2011" name="PLoS Pathog.">
        <title>Dynamic evolution of pathogenicity revealed by sequencing and comparative genomics of 19 Pseudomonas syringae isolates.</title>
        <authorList>
            <person name="Baltrus D.A."/>
            <person name="Nishimura M.T."/>
            <person name="Romanchuk A."/>
            <person name="Chang J.H."/>
            <person name="Mukhtar M.S."/>
            <person name="Cherkis K."/>
            <person name="Roach J."/>
            <person name="Grant S.R."/>
            <person name="Jones C.D."/>
            <person name="Dangl J.L."/>
        </authorList>
    </citation>
    <scope>NUCLEOTIDE SEQUENCE [LARGE SCALE GENOMIC DNA]</scope>
    <source>
        <strain evidence="2">M301072PT</strain>
    </source>
</reference>
<proteinExistence type="predicted"/>
<evidence type="ECO:0000313" key="2">
    <source>
        <dbReference type="Proteomes" id="UP000004471"/>
    </source>
</evidence>
<dbReference type="AlphaFoldDB" id="F3FZ54"/>
<feature type="non-terminal residue" evidence="1">
    <location>
        <position position="1"/>
    </location>
</feature>